<gene>
    <name evidence="2" type="ORF">D9C73_021865</name>
</gene>
<dbReference type="EMBL" id="CM014096">
    <property type="protein sequence ID" value="TKS87741.1"/>
    <property type="molecule type" value="Genomic_DNA"/>
</dbReference>
<evidence type="ECO:0000313" key="3">
    <source>
        <dbReference type="Proteomes" id="UP000298787"/>
    </source>
</evidence>
<name>A0A4U5VIT4_COLLU</name>
<dbReference type="AlphaFoldDB" id="A0A4U5VIT4"/>
<reference evidence="2 3" key="1">
    <citation type="submission" date="2019-01" db="EMBL/GenBank/DDBJ databases">
        <title>Genome Assembly of Collichthys lucidus.</title>
        <authorList>
            <person name="Cai M."/>
            <person name="Xiao S."/>
        </authorList>
    </citation>
    <scope>NUCLEOTIDE SEQUENCE [LARGE SCALE GENOMIC DNA]</scope>
    <source>
        <strain evidence="2">JT15FE1705JMU</strain>
        <tissue evidence="2">Muscle</tissue>
    </source>
</reference>
<sequence length="78" mass="8889">MMEERKERGAALPLTAHRRGLRLCGEQRAGGREEEEEVVEVEVVVCVQGRRKRRRRREVDDEGGVPNGPDPQGLVELR</sequence>
<evidence type="ECO:0000256" key="1">
    <source>
        <dbReference type="SAM" id="MobiDB-lite"/>
    </source>
</evidence>
<accession>A0A4U5VIT4</accession>
<evidence type="ECO:0000313" key="2">
    <source>
        <dbReference type="EMBL" id="TKS87741.1"/>
    </source>
</evidence>
<feature type="region of interest" description="Disordered" evidence="1">
    <location>
        <begin position="51"/>
        <end position="78"/>
    </location>
</feature>
<organism evidence="2 3">
    <name type="scientific">Collichthys lucidus</name>
    <name type="common">Big head croaker</name>
    <name type="synonym">Sciaena lucida</name>
    <dbReference type="NCBI Taxonomy" id="240159"/>
    <lineage>
        <taxon>Eukaryota</taxon>
        <taxon>Metazoa</taxon>
        <taxon>Chordata</taxon>
        <taxon>Craniata</taxon>
        <taxon>Vertebrata</taxon>
        <taxon>Euteleostomi</taxon>
        <taxon>Actinopterygii</taxon>
        <taxon>Neopterygii</taxon>
        <taxon>Teleostei</taxon>
        <taxon>Neoteleostei</taxon>
        <taxon>Acanthomorphata</taxon>
        <taxon>Eupercaria</taxon>
        <taxon>Sciaenidae</taxon>
        <taxon>Collichthys</taxon>
    </lineage>
</organism>
<protein>
    <submittedName>
        <fullName evidence="2">Uncharacterized protein</fullName>
    </submittedName>
</protein>
<proteinExistence type="predicted"/>
<dbReference type="Proteomes" id="UP000298787">
    <property type="component" value="Chromosome 19"/>
</dbReference>
<keyword evidence="3" id="KW-1185">Reference proteome</keyword>